<gene>
    <name evidence="1" type="ORF">KYE_01893</name>
</gene>
<dbReference type="AlphaFoldDB" id="G6YNG4"/>
<dbReference type="EMBL" id="AGTR01000009">
    <property type="protein sequence ID" value="EHJ06341.1"/>
    <property type="molecule type" value="Genomic_DNA"/>
</dbReference>
<dbReference type="Proteomes" id="UP000003208">
    <property type="component" value="Unassembled WGS sequence"/>
</dbReference>
<name>G6YNG4_9GAMM</name>
<accession>G6YNG4</accession>
<sequence length="33" mass="3744">MPAQKMGVAVAEIYQMMRLVLSPKLDFCPKHLP</sequence>
<organism evidence="1 2">
    <name type="scientific">Marinobacter manganoxydans MnI7-9</name>
    <dbReference type="NCBI Taxonomy" id="1094979"/>
    <lineage>
        <taxon>Bacteria</taxon>
        <taxon>Pseudomonadati</taxon>
        <taxon>Pseudomonadota</taxon>
        <taxon>Gammaproteobacteria</taxon>
        <taxon>Pseudomonadales</taxon>
        <taxon>Marinobacteraceae</taxon>
        <taxon>Marinobacter</taxon>
    </lineage>
</organism>
<evidence type="ECO:0000313" key="2">
    <source>
        <dbReference type="Proteomes" id="UP000003208"/>
    </source>
</evidence>
<protein>
    <submittedName>
        <fullName evidence="1">Uncharacterized protein</fullName>
    </submittedName>
</protein>
<reference evidence="1 2" key="1">
    <citation type="journal article" date="2012" name="J. Bacteriol.">
        <title>Genome sequence of deep-sea manganese-oxidizing bacterium Marinobacter manganoxydans MnI7-9.</title>
        <authorList>
            <person name="Wang H."/>
            <person name="Li H."/>
            <person name="Shao Z."/>
            <person name="Liao S."/>
            <person name="Johnstone L."/>
            <person name="Rensing C."/>
            <person name="Wang G."/>
        </authorList>
    </citation>
    <scope>NUCLEOTIDE SEQUENCE [LARGE SCALE GENOMIC DNA]</scope>
    <source>
        <strain evidence="1 2">MnI7-9</strain>
    </source>
</reference>
<keyword evidence="2" id="KW-1185">Reference proteome</keyword>
<evidence type="ECO:0000313" key="1">
    <source>
        <dbReference type="EMBL" id="EHJ06341.1"/>
    </source>
</evidence>
<proteinExistence type="predicted"/>